<evidence type="ECO:0000313" key="2">
    <source>
        <dbReference type="EnsemblPlants" id="OMERI04G16520.1"/>
    </source>
</evidence>
<sequence length="172" mass="19246">MEKAVARTQKVVRSDQKSVVTISRNTRCSNFILKLIMKERRGSRAGCRRRCGDRGTGIAGFFCFCGGGRGVTCAHRQGGSEQGRRCRWLVRSRRRRPWRGARGRRGEAPALAATGSSNERSGACAWRWRRSGRRMASRRRGEITLDAAPTSPTPCRRRPPRPPETTTMTPSS</sequence>
<dbReference type="Proteomes" id="UP000008021">
    <property type="component" value="Chromosome 4"/>
</dbReference>
<dbReference type="EnsemblPlants" id="OMERI04G16520.1">
    <property type="protein sequence ID" value="OMERI04G16520.1"/>
    <property type="gene ID" value="OMERI04G16520"/>
</dbReference>
<feature type="region of interest" description="Disordered" evidence="1">
    <location>
        <begin position="130"/>
        <end position="172"/>
    </location>
</feature>
<organism evidence="2">
    <name type="scientific">Oryza meridionalis</name>
    <dbReference type="NCBI Taxonomy" id="40149"/>
    <lineage>
        <taxon>Eukaryota</taxon>
        <taxon>Viridiplantae</taxon>
        <taxon>Streptophyta</taxon>
        <taxon>Embryophyta</taxon>
        <taxon>Tracheophyta</taxon>
        <taxon>Spermatophyta</taxon>
        <taxon>Magnoliopsida</taxon>
        <taxon>Liliopsida</taxon>
        <taxon>Poales</taxon>
        <taxon>Poaceae</taxon>
        <taxon>BOP clade</taxon>
        <taxon>Oryzoideae</taxon>
        <taxon>Oryzeae</taxon>
        <taxon>Oryzinae</taxon>
        <taxon>Oryza</taxon>
    </lineage>
</organism>
<reference evidence="2" key="1">
    <citation type="submission" date="2015-04" db="UniProtKB">
        <authorList>
            <consortium name="EnsemblPlants"/>
        </authorList>
    </citation>
    <scope>IDENTIFICATION</scope>
</reference>
<dbReference type="AlphaFoldDB" id="A0A0E0DGI3"/>
<dbReference type="HOGENOM" id="CLU_140002_0_0_1"/>
<accession>A0A0E0DGI3</accession>
<evidence type="ECO:0000313" key="3">
    <source>
        <dbReference type="Proteomes" id="UP000008021"/>
    </source>
</evidence>
<keyword evidence="3" id="KW-1185">Reference proteome</keyword>
<dbReference type="Gramene" id="OMERI04G16520.1">
    <property type="protein sequence ID" value="OMERI04G16520.1"/>
    <property type="gene ID" value="OMERI04G16520"/>
</dbReference>
<reference evidence="2" key="2">
    <citation type="submission" date="2018-05" db="EMBL/GenBank/DDBJ databases">
        <title>OmerRS3 (Oryza meridionalis Reference Sequence Version 3).</title>
        <authorList>
            <person name="Zhang J."/>
            <person name="Kudrna D."/>
            <person name="Lee S."/>
            <person name="Talag J."/>
            <person name="Welchert J."/>
            <person name="Wing R.A."/>
        </authorList>
    </citation>
    <scope>NUCLEOTIDE SEQUENCE [LARGE SCALE GENOMIC DNA]</scope>
    <source>
        <strain evidence="2">cv. OR44</strain>
    </source>
</reference>
<protein>
    <submittedName>
        <fullName evidence="2">Uncharacterized protein</fullName>
    </submittedName>
</protein>
<evidence type="ECO:0000256" key="1">
    <source>
        <dbReference type="SAM" id="MobiDB-lite"/>
    </source>
</evidence>
<name>A0A0E0DGI3_9ORYZ</name>
<feature type="region of interest" description="Disordered" evidence="1">
    <location>
        <begin position="99"/>
        <end position="118"/>
    </location>
</feature>
<proteinExistence type="predicted"/>